<keyword evidence="3" id="KW-0418">Kinase</keyword>
<dbReference type="Gene3D" id="1.10.10.10">
    <property type="entry name" value="Winged helix-like DNA-binding domain superfamily/Winged helix DNA-binding domain"/>
    <property type="match status" value="1"/>
</dbReference>
<feature type="domain" description="HipA-like C-terminal" evidence="4">
    <location>
        <begin position="212"/>
        <end position="404"/>
    </location>
</feature>
<dbReference type="Gene3D" id="1.10.1070.20">
    <property type="match status" value="1"/>
</dbReference>
<gene>
    <name evidence="6" type="primary">yjjJ</name>
    <name evidence="6" type="ORF">QLQ16_04345</name>
</gene>
<accession>A0ABT6X4L9</accession>
<name>A0ABT6X4L9_9BURK</name>
<comment type="similarity">
    <text evidence="1">Belongs to the HipA Ser/Thr kinase family.</text>
</comment>
<dbReference type="Proteomes" id="UP001431902">
    <property type="component" value="Unassembled WGS sequence"/>
</dbReference>
<evidence type="ECO:0000313" key="7">
    <source>
        <dbReference type="Proteomes" id="UP001431902"/>
    </source>
</evidence>
<evidence type="ECO:0000259" key="4">
    <source>
        <dbReference type="Pfam" id="PF07804"/>
    </source>
</evidence>
<keyword evidence="2" id="KW-0808">Transferase</keyword>
<evidence type="ECO:0000313" key="6">
    <source>
        <dbReference type="EMBL" id="MDI9233063.1"/>
    </source>
</evidence>
<protein>
    <submittedName>
        <fullName evidence="6">Type II toxin-antitoxin system HipA family toxin YjjJ</fullName>
    </submittedName>
</protein>
<dbReference type="Pfam" id="PF09339">
    <property type="entry name" value="HTH_IclR"/>
    <property type="match status" value="1"/>
</dbReference>
<evidence type="ECO:0000256" key="1">
    <source>
        <dbReference type="ARBA" id="ARBA00010164"/>
    </source>
</evidence>
<dbReference type="PANTHER" id="PTHR37419">
    <property type="entry name" value="SERINE/THREONINE-PROTEIN KINASE TOXIN HIPA"/>
    <property type="match status" value="1"/>
</dbReference>
<proteinExistence type="inferred from homology"/>
<dbReference type="EMBL" id="JASGBH010000002">
    <property type="protein sequence ID" value="MDI9233063.1"/>
    <property type="molecule type" value="Genomic_DNA"/>
</dbReference>
<dbReference type="InterPro" id="IPR052028">
    <property type="entry name" value="HipA_Ser/Thr_kinase"/>
</dbReference>
<comment type="caution">
    <text evidence="6">The sequence shown here is derived from an EMBL/GenBank/DDBJ whole genome shotgun (WGS) entry which is preliminary data.</text>
</comment>
<sequence length="443" mass="47678">MSTPDTLIAALRRHNGHASSPELQAQLGVSQPTVSRLLAPLLASGQVVKVGAARAQRYLLPRDVPGVGRQVLIHQLQADGELQRFGTLYPLAGGGFWMDEADKAHGQSAFHASLPWFLMDTRPQGFLGRAFAQAHAELALPPHLAHWTDDHILLALVRAGEDLLGNLLVGAASLDRYLALPPKRSAAPVVMDPAQDYPRLALQALGSAAPGSSAGGEQPKFCAVVQGVPVLVKFSPAGDAPADQRWRDLLVCEALALQTLQAAGIAAAQSDIVQAAGRVFLQSRRFDRTPLGRVGMVSLEMYDAHYIGIGSQWAATAMQTGRAGAESLSAADIETLCLLDAFGALIANTDRHHGNVSLLLHQHRWQLAPAYDMLPMFYAPVAGEVVERDWFSQLPRPNAHTLSVWPQAKALAMQFWQRAAEDARIGDEFRAVARANVTMVQGL</sequence>
<evidence type="ECO:0000256" key="3">
    <source>
        <dbReference type="ARBA" id="ARBA00022777"/>
    </source>
</evidence>
<feature type="domain" description="HTH iclR-type" evidence="5">
    <location>
        <begin position="7"/>
        <end position="49"/>
    </location>
</feature>
<evidence type="ECO:0000256" key="2">
    <source>
        <dbReference type="ARBA" id="ARBA00022679"/>
    </source>
</evidence>
<keyword evidence="7" id="KW-1185">Reference proteome</keyword>
<dbReference type="InterPro" id="IPR036390">
    <property type="entry name" value="WH_DNA-bd_sf"/>
</dbReference>
<dbReference type="InterPro" id="IPR005471">
    <property type="entry name" value="Tscrpt_reg_IclR_N"/>
</dbReference>
<reference evidence="6" key="1">
    <citation type="submission" date="2023-05" db="EMBL/GenBank/DDBJ databases">
        <title>Limnohabitans sp. strain HM2-2 Genome sequencing and assembly.</title>
        <authorList>
            <person name="Jung Y."/>
        </authorList>
    </citation>
    <scope>NUCLEOTIDE SEQUENCE</scope>
    <source>
        <strain evidence="6">HM2-2</strain>
    </source>
</reference>
<dbReference type="PANTHER" id="PTHR37419:SF8">
    <property type="entry name" value="TOXIN YJJJ"/>
    <property type="match status" value="1"/>
</dbReference>
<organism evidence="6 7">
    <name type="scientific">Limnohabitans lacus</name>
    <dbReference type="NCBI Taxonomy" id="3045173"/>
    <lineage>
        <taxon>Bacteria</taxon>
        <taxon>Pseudomonadati</taxon>
        <taxon>Pseudomonadota</taxon>
        <taxon>Betaproteobacteria</taxon>
        <taxon>Burkholderiales</taxon>
        <taxon>Comamonadaceae</taxon>
        <taxon>Limnohabitans</taxon>
    </lineage>
</organism>
<dbReference type="InterPro" id="IPR036388">
    <property type="entry name" value="WH-like_DNA-bd_sf"/>
</dbReference>
<dbReference type="Pfam" id="PF07804">
    <property type="entry name" value="HipA_C"/>
    <property type="match status" value="1"/>
</dbReference>
<dbReference type="SUPFAM" id="SSF46785">
    <property type="entry name" value="Winged helix' DNA-binding domain"/>
    <property type="match status" value="1"/>
</dbReference>
<dbReference type="NCBIfam" id="NF007297">
    <property type="entry name" value="PRK09775.1"/>
    <property type="match status" value="1"/>
</dbReference>
<evidence type="ECO:0000259" key="5">
    <source>
        <dbReference type="Pfam" id="PF09339"/>
    </source>
</evidence>
<dbReference type="RefSeq" id="WP_283223455.1">
    <property type="nucleotide sequence ID" value="NZ_JASGBH010000002.1"/>
</dbReference>
<dbReference type="InterPro" id="IPR012893">
    <property type="entry name" value="HipA-like_C"/>
</dbReference>